<evidence type="ECO:0000313" key="1">
    <source>
        <dbReference type="EMBL" id="KXB77083.1"/>
    </source>
</evidence>
<dbReference type="Proteomes" id="UP000070224">
    <property type="component" value="Unassembled WGS sequence"/>
</dbReference>
<reference evidence="2" key="1">
    <citation type="submission" date="2016-01" db="EMBL/GenBank/DDBJ databases">
        <authorList>
            <person name="Mitreva M."/>
            <person name="Pepin K.H."/>
            <person name="Mihindukulasuriya K.A."/>
            <person name="Fulton R."/>
            <person name="Fronick C."/>
            <person name="O'Laughlin M."/>
            <person name="Miner T."/>
            <person name="Herter B."/>
            <person name="Rosa B.A."/>
            <person name="Cordes M."/>
            <person name="Tomlinson C."/>
            <person name="Wollam A."/>
            <person name="Palsikar V.B."/>
            <person name="Mardis E.R."/>
            <person name="Wilson R.K."/>
        </authorList>
    </citation>
    <scope>NUCLEOTIDE SEQUENCE [LARGE SCALE GENOMIC DNA]</scope>
    <source>
        <strain evidence="2">KA00683</strain>
    </source>
</reference>
<gene>
    <name evidence="1" type="ORF">HMPREF3185_00597</name>
</gene>
<dbReference type="OrthoDB" id="1014743at2"/>
<comment type="caution">
    <text evidence="1">The sequence shown here is derived from an EMBL/GenBank/DDBJ whole genome shotgun (WGS) entry which is preliminary data.</text>
</comment>
<protein>
    <submittedName>
        <fullName evidence="1">Uncharacterized protein</fullName>
    </submittedName>
</protein>
<dbReference type="RefSeq" id="WP_060935061.1">
    <property type="nucleotide sequence ID" value="NZ_KQ960432.1"/>
</dbReference>
<keyword evidence="2" id="KW-1185">Reference proteome</keyword>
<organism evidence="1 2">
    <name type="scientific">Porphyromonas somerae</name>
    <dbReference type="NCBI Taxonomy" id="322095"/>
    <lineage>
        <taxon>Bacteria</taxon>
        <taxon>Pseudomonadati</taxon>
        <taxon>Bacteroidota</taxon>
        <taxon>Bacteroidia</taxon>
        <taxon>Bacteroidales</taxon>
        <taxon>Porphyromonadaceae</taxon>
        <taxon>Porphyromonas</taxon>
    </lineage>
</organism>
<evidence type="ECO:0000313" key="2">
    <source>
        <dbReference type="Proteomes" id="UP000070224"/>
    </source>
</evidence>
<dbReference type="STRING" id="322095.HMPREF3185_00597"/>
<dbReference type="AlphaFoldDB" id="A0A134BAU8"/>
<name>A0A134BAU8_9PORP</name>
<proteinExistence type="predicted"/>
<dbReference type="PATRIC" id="fig|322095.3.peg.590"/>
<dbReference type="EMBL" id="LSDK01000049">
    <property type="protein sequence ID" value="KXB77083.1"/>
    <property type="molecule type" value="Genomic_DNA"/>
</dbReference>
<sequence>MYSSKTAAIMKKQPFYKQWAVGLLSLLALLFAGTACGTTSSISGGLNDESYIVVASSSAYVGKKVFVLVDDVSAVGIVAVRPDAVTRHAKRITITPGRHTVIVRDAEGRTLFSKEIFISSRAAKTITLQ</sequence>
<accession>A0A134BAU8</accession>